<dbReference type="GO" id="GO:1902201">
    <property type="term" value="P:negative regulation of bacterial-type flagellum-dependent cell motility"/>
    <property type="evidence" value="ECO:0007669"/>
    <property type="project" value="TreeGrafter"/>
</dbReference>
<dbReference type="GO" id="GO:0005886">
    <property type="term" value="C:plasma membrane"/>
    <property type="evidence" value="ECO:0007669"/>
    <property type="project" value="TreeGrafter"/>
</dbReference>
<dbReference type="PROSITE" id="PS50887">
    <property type="entry name" value="GGDEF"/>
    <property type="match status" value="1"/>
</dbReference>
<dbReference type="SUPFAM" id="SSF55073">
    <property type="entry name" value="Nucleotide cyclase"/>
    <property type="match status" value="1"/>
</dbReference>
<dbReference type="InterPro" id="IPR050469">
    <property type="entry name" value="Diguanylate_Cyclase"/>
</dbReference>
<dbReference type="PANTHER" id="PTHR45138">
    <property type="entry name" value="REGULATORY COMPONENTS OF SENSORY TRANSDUCTION SYSTEM"/>
    <property type="match status" value="1"/>
</dbReference>
<dbReference type="SMART" id="SM00267">
    <property type="entry name" value="GGDEF"/>
    <property type="match status" value="1"/>
</dbReference>
<dbReference type="Proteomes" id="UP000197208">
    <property type="component" value="Unassembled WGS sequence"/>
</dbReference>
<dbReference type="Pfam" id="PF00990">
    <property type="entry name" value="GGDEF"/>
    <property type="match status" value="1"/>
</dbReference>
<feature type="region of interest" description="Disordered" evidence="1">
    <location>
        <begin position="355"/>
        <end position="376"/>
    </location>
</feature>
<keyword evidence="2" id="KW-0472">Membrane</keyword>
<comment type="caution">
    <text evidence="4">The sequence shown here is derived from an EMBL/GenBank/DDBJ whole genome shotgun (WGS) entry which is preliminary data.</text>
</comment>
<dbReference type="Gene3D" id="3.30.70.270">
    <property type="match status" value="1"/>
</dbReference>
<dbReference type="RefSeq" id="WP_088250440.1">
    <property type="nucleotide sequence ID" value="NZ_NHMK01000037.1"/>
</dbReference>
<evidence type="ECO:0000313" key="5">
    <source>
        <dbReference type="Proteomes" id="UP000197208"/>
    </source>
</evidence>
<evidence type="ECO:0000313" key="4">
    <source>
        <dbReference type="EMBL" id="OWL93302.1"/>
    </source>
</evidence>
<dbReference type="CDD" id="cd01949">
    <property type="entry name" value="GGDEF"/>
    <property type="match status" value="1"/>
</dbReference>
<dbReference type="AlphaFoldDB" id="A0A2D0A6V8"/>
<accession>A0A2D0A6V8</accession>
<feature type="transmembrane region" description="Helical" evidence="2">
    <location>
        <begin position="141"/>
        <end position="161"/>
    </location>
</feature>
<dbReference type="InterPro" id="IPR043128">
    <property type="entry name" value="Rev_trsase/Diguanyl_cyclase"/>
</dbReference>
<evidence type="ECO:0000256" key="1">
    <source>
        <dbReference type="SAM" id="MobiDB-lite"/>
    </source>
</evidence>
<dbReference type="EMBL" id="NHMK01000037">
    <property type="protein sequence ID" value="OWL93302.1"/>
    <property type="molecule type" value="Genomic_DNA"/>
</dbReference>
<keyword evidence="2" id="KW-1133">Transmembrane helix</keyword>
<dbReference type="InterPro" id="IPR029787">
    <property type="entry name" value="Nucleotide_cyclase"/>
</dbReference>
<dbReference type="OrthoDB" id="9759607at2"/>
<dbReference type="InterPro" id="IPR000160">
    <property type="entry name" value="GGDEF_dom"/>
</dbReference>
<dbReference type="GO" id="GO:0052621">
    <property type="term" value="F:diguanylate cyclase activity"/>
    <property type="evidence" value="ECO:0007669"/>
    <property type="project" value="TreeGrafter"/>
</dbReference>
<feature type="domain" description="GGDEF" evidence="3">
    <location>
        <begin position="227"/>
        <end position="356"/>
    </location>
</feature>
<feature type="transmembrane region" description="Helical" evidence="2">
    <location>
        <begin position="66"/>
        <end position="82"/>
    </location>
</feature>
<proteinExistence type="predicted"/>
<sequence>MSLTLLQSLFVNLSVLVTLSFVMSLTYRSWPPPRHWHLKTARLTLTVLTSLALVALAPADASGLRISLWLVPIAVMILRYGLGNGLLAGLPAALLPLLETGPGAAAVTVSLINLLLVGGLSHLFRWTLDMSDPHGSLQRHAWIAALLFLPVNMGLVLLPGGPDALERTYVSGWVFNMVGFWAVASMITGRVALLQSTDAYREQAHQDALSGLPNRRQFELDLPFTVPGDALLLIDVDHFKRVNDLYGHPVGDEVLKRMGTLLSDALRGRDRAYRYGGEEFAVILRRVQPGRIEEVAHRLRELIASTDFGEPPGQVTVSIGGSPFGLWSRTRTLWDADEALYRAKQGGRNAVTISAPDLFPHEPEGTDAPALNPTLS</sequence>
<dbReference type="PANTHER" id="PTHR45138:SF9">
    <property type="entry name" value="DIGUANYLATE CYCLASE DGCM-RELATED"/>
    <property type="match status" value="1"/>
</dbReference>
<dbReference type="GO" id="GO:0043709">
    <property type="term" value="P:cell adhesion involved in single-species biofilm formation"/>
    <property type="evidence" value="ECO:0007669"/>
    <property type="project" value="TreeGrafter"/>
</dbReference>
<feature type="transmembrane region" description="Helical" evidence="2">
    <location>
        <begin position="102"/>
        <end position="120"/>
    </location>
</feature>
<feature type="transmembrane region" description="Helical" evidence="2">
    <location>
        <begin position="173"/>
        <end position="193"/>
    </location>
</feature>
<evidence type="ECO:0000259" key="3">
    <source>
        <dbReference type="PROSITE" id="PS50887"/>
    </source>
</evidence>
<dbReference type="NCBIfam" id="TIGR00254">
    <property type="entry name" value="GGDEF"/>
    <property type="match status" value="1"/>
</dbReference>
<gene>
    <name evidence="4" type="ORF">CBQ26_20360</name>
</gene>
<name>A0A2D0A6V8_9DEIO</name>
<keyword evidence="5" id="KW-1185">Reference proteome</keyword>
<evidence type="ECO:0000256" key="2">
    <source>
        <dbReference type="SAM" id="Phobius"/>
    </source>
</evidence>
<reference evidence="4 5" key="1">
    <citation type="submission" date="2017-05" db="EMBL/GenBank/DDBJ databases">
        <title>De novo genome assembly of Deniococcus indicus strain DR1.</title>
        <authorList>
            <person name="Chauhan D."/>
            <person name="Yennamalli R.M."/>
            <person name="Priyadarshini R."/>
        </authorList>
    </citation>
    <scope>NUCLEOTIDE SEQUENCE [LARGE SCALE GENOMIC DNA]</scope>
    <source>
        <strain evidence="4 5">DR1</strain>
    </source>
</reference>
<keyword evidence="2" id="KW-0812">Transmembrane</keyword>
<protein>
    <recommendedName>
        <fullName evidence="3">GGDEF domain-containing protein</fullName>
    </recommendedName>
</protein>
<feature type="transmembrane region" description="Helical" evidence="2">
    <location>
        <begin position="40"/>
        <end position="59"/>
    </location>
</feature>
<organism evidence="4 5">
    <name type="scientific">Deinococcus indicus</name>
    <dbReference type="NCBI Taxonomy" id="223556"/>
    <lineage>
        <taxon>Bacteria</taxon>
        <taxon>Thermotogati</taxon>
        <taxon>Deinococcota</taxon>
        <taxon>Deinococci</taxon>
        <taxon>Deinococcales</taxon>
        <taxon>Deinococcaceae</taxon>
        <taxon>Deinococcus</taxon>
    </lineage>
</organism>